<evidence type="ECO:0000313" key="2">
    <source>
        <dbReference type="EMBL" id="CAA9480448.1"/>
    </source>
</evidence>
<protein>
    <submittedName>
        <fullName evidence="2">Uncharacterized protein</fullName>
    </submittedName>
</protein>
<feature type="non-terminal residue" evidence="2">
    <location>
        <position position="70"/>
    </location>
</feature>
<dbReference type="AlphaFoldDB" id="A0A6J4RRL8"/>
<dbReference type="EMBL" id="CADCVT010000065">
    <property type="protein sequence ID" value="CAA9480448.1"/>
    <property type="molecule type" value="Genomic_DNA"/>
</dbReference>
<proteinExistence type="predicted"/>
<sequence>WTGSPGAPAAVPDTVRWSSAAASALYSYVLTFDDVICDDVISAWAGAATASATSSEERPATRRGISTQPS</sequence>
<feature type="region of interest" description="Disordered" evidence="1">
    <location>
        <begin position="48"/>
        <end position="70"/>
    </location>
</feature>
<name>A0A6J4RRL8_9ACTN</name>
<reference evidence="2" key="1">
    <citation type="submission" date="2020-02" db="EMBL/GenBank/DDBJ databases">
        <authorList>
            <person name="Meier V. D."/>
        </authorList>
    </citation>
    <scope>NUCLEOTIDE SEQUENCE</scope>
    <source>
        <strain evidence="2">AVDCRST_MAG85</strain>
    </source>
</reference>
<accession>A0A6J4RRL8</accession>
<feature type="non-terminal residue" evidence="2">
    <location>
        <position position="1"/>
    </location>
</feature>
<gene>
    <name evidence="2" type="ORF">AVDCRST_MAG85-637</name>
</gene>
<organism evidence="2">
    <name type="scientific">uncultured Solirubrobacteraceae bacterium</name>
    <dbReference type="NCBI Taxonomy" id="1162706"/>
    <lineage>
        <taxon>Bacteria</taxon>
        <taxon>Bacillati</taxon>
        <taxon>Actinomycetota</taxon>
        <taxon>Thermoleophilia</taxon>
        <taxon>Solirubrobacterales</taxon>
        <taxon>Solirubrobacteraceae</taxon>
        <taxon>environmental samples</taxon>
    </lineage>
</organism>
<evidence type="ECO:0000256" key="1">
    <source>
        <dbReference type="SAM" id="MobiDB-lite"/>
    </source>
</evidence>